<sequence>MAGPASAFLLTERLVSGPAASRPESVPRTHWQQRVTGCIVGKTETHFTPGLVFIRKCEQTVHLVDLTVGVWVVEGSGRWDGGGRWGKLSSLMDNESPAGRHHTTGQLHQRETDLPKQHDVILSGSGRPFSRWLAADTLHHLAPELLSVKSLKPPLVRFALNCNNTDGA</sequence>
<comment type="caution">
    <text evidence="2">The sequence shown here is derived from an EMBL/GenBank/DDBJ whole genome shotgun (WGS) entry which is preliminary data.</text>
</comment>
<name>A0A9N7TL86_PLEPL</name>
<proteinExistence type="predicted"/>
<gene>
    <name evidence="2" type="ORF">PLEPLA_LOCUS1687</name>
</gene>
<evidence type="ECO:0000256" key="1">
    <source>
        <dbReference type="SAM" id="MobiDB-lite"/>
    </source>
</evidence>
<evidence type="ECO:0000313" key="2">
    <source>
        <dbReference type="EMBL" id="CAB1413984.1"/>
    </source>
</evidence>
<organism evidence="2 3">
    <name type="scientific">Pleuronectes platessa</name>
    <name type="common">European plaice</name>
    <dbReference type="NCBI Taxonomy" id="8262"/>
    <lineage>
        <taxon>Eukaryota</taxon>
        <taxon>Metazoa</taxon>
        <taxon>Chordata</taxon>
        <taxon>Craniata</taxon>
        <taxon>Vertebrata</taxon>
        <taxon>Euteleostomi</taxon>
        <taxon>Actinopterygii</taxon>
        <taxon>Neopterygii</taxon>
        <taxon>Teleostei</taxon>
        <taxon>Neoteleostei</taxon>
        <taxon>Acanthomorphata</taxon>
        <taxon>Carangaria</taxon>
        <taxon>Pleuronectiformes</taxon>
        <taxon>Pleuronectoidei</taxon>
        <taxon>Pleuronectidae</taxon>
        <taxon>Pleuronectes</taxon>
    </lineage>
</organism>
<evidence type="ECO:0000313" key="3">
    <source>
        <dbReference type="Proteomes" id="UP001153269"/>
    </source>
</evidence>
<dbReference type="EMBL" id="CADEAL010000080">
    <property type="protein sequence ID" value="CAB1413984.1"/>
    <property type="molecule type" value="Genomic_DNA"/>
</dbReference>
<accession>A0A9N7TL86</accession>
<protein>
    <submittedName>
        <fullName evidence="2">Uncharacterized protein</fullName>
    </submittedName>
</protein>
<keyword evidence="3" id="KW-1185">Reference proteome</keyword>
<dbReference type="AlphaFoldDB" id="A0A9N7TL86"/>
<feature type="region of interest" description="Disordered" evidence="1">
    <location>
        <begin position="94"/>
        <end position="113"/>
    </location>
</feature>
<reference evidence="2" key="1">
    <citation type="submission" date="2020-03" db="EMBL/GenBank/DDBJ databases">
        <authorList>
            <person name="Weist P."/>
        </authorList>
    </citation>
    <scope>NUCLEOTIDE SEQUENCE</scope>
</reference>
<dbReference type="Proteomes" id="UP001153269">
    <property type="component" value="Unassembled WGS sequence"/>
</dbReference>